<evidence type="ECO:0000313" key="3">
    <source>
        <dbReference type="Proteomes" id="UP001056384"/>
    </source>
</evidence>
<protein>
    <submittedName>
        <fullName evidence="2">Type I phosphodiesterase/nucleotide pyrophosphatase/phosphate transferase</fullName>
    </submittedName>
</protein>
<organism evidence="2 3">
    <name type="scientific">Septoria linicola</name>
    <dbReference type="NCBI Taxonomy" id="215465"/>
    <lineage>
        <taxon>Eukaryota</taxon>
        <taxon>Fungi</taxon>
        <taxon>Dikarya</taxon>
        <taxon>Ascomycota</taxon>
        <taxon>Pezizomycotina</taxon>
        <taxon>Dothideomycetes</taxon>
        <taxon>Dothideomycetidae</taxon>
        <taxon>Mycosphaerellales</taxon>
        <taxon>Mycosphaerellaceae</taxon>
        <taxon>Septoria</taxon>
    </lineage>
</organism>
<dbReference type="PANTHER" id="PTHR10151:SF120">
    <property type="entry name" value="BIS(5'-ADENOSYL)-TRIPHOSPHATASE"/>
    <property type="match status" value="1"/>
</dbReference>
<accession>A0A9Q9ADH1</accession>
<dbReference type="CDD" id="cd16018">
    <property type="entry name" value="Enpp"/>
    <property type="match status" value="1"/>
</dbReference>
<dbReference type="Pfam" id="PF01663">
    <property type="entry name" value="Phosphodiest"/>
    <property type="match status" value="1"/>
</dbReference>
<feature type="compositionally biased region" description="Basic and acidic residues" evidence="1">
    <location>
        <begin position="87"/>
        <end position="112"/>
    </location>
</feature>
<dbReference type="AlphaFoldDB" id="A0A9Q9ADH1"/>
<dbReference type="GO" id="GO:0017111">
    <property type="term" value="F:ribonucleoside triphosphate phosphatase activity"/>
    <property type="evidence" value="ECO:0007669"/>
    <property type="project" value="TreeGrafter"/>
</dbReference>
<dbReference type="Proteomes" id="UP001056384">
    <property type="component" value="Chromosome 1"/>
</dbReference>
<dbReference type="FunFam" id="3.30.1360.180:FF:000003">
    <property type="entry name" value="Type I phosphodiesterase/nucleotide pyrophosphatase family protein"/>
    <property type="match status" value="1"/>
</dbReference>
<dbReference type="EMBL" id="CP099418">
    <property type="protein sequence ID" value="USW47105.1"/>
    <property type="molecule type" value="Genomic_DNA"/>
</dbReference>
<feature type="compositionally biased region" description="Low complexity" evidence="1">
    <location>
        <begin position="621"/>
        <end position="631"/>
    </location>
</feature>
<dbReference type="SUPFAM" id="SSF53649">
    <property type="entry name" value="Alkaline phosphatase-like"/>
    <property type="match status" value="1"/>
</dbReference>
<dbReference type="PANTHER" id="PTHR10151">
    <property type="entry name" value="ECTONUCLEOTIDE PYROPHOSPHATASE/PHOSPHODIESTERASE"/>
    <property type="match status" value="1"/>
</dbReference>
<feature type="region of interest" description="Disordered" evidence="1">
    <location>
        <begin position="1"/>
        <end position="118"/>
    </location>
</feature>
<evidence type="ECO:0000256" key="1">
    <source>
        <dbReference type="SAM" id="MobiDB-lite"/>
    </source>
</evidence>
<dbReference type="Gene3D" id="3.40.720.10">
    <property type="entry name" value="Alkaline Phosphatase, subunit A"/>
    <property type="match status" value="1"/>
</dbReference>
<feature type="compositionally biased region" description="Basic and acidic residues" evidence="1">
    <location>
        <begin position="632"/>
        <end position="649"/>
    </location>
</feature>
<feature type="region of interest" description="Disordered" evidence="1">
    <location>
        <begin position="571"/>
        <end position="649"/>
    </location>
</feature>
<dbReference type="InterPro" id="IPR017850">
    <property type="entry name" value="Alkaline_phosphatase_core_sf"/>
</dbReference>
<proteinExistence type="predicted"/>
<reference evidence="2" key="1">
    <citation type="submission" date="2022-06" db="EMBL/GenBank/DDBJ databases">
        <title>Complete genome sequences of two strains of the flax pathogen Septoria linicola.</title>
        <authorList>
            <person name="Lapalu N."/>
            <person name="Simon A."/>
            <person name="Demenou B."/>
            <person name="Paumier D."/>
            <person name="Guillot M.-P."/>
            <person name="Gout L."/>
            <person name="Valade R."/>
        </authorList>
    </citation>
    <scope>NUCLEOTIDE SEQUENCE</scope>
    <source>
        <strain evidence="2">SE15195</strain>
    </source>
</reference>
<evidence type="ECO:0000313" key="2">
    <source>
        <dbReference type="EMBL" id="USW47105.1"/>
    </source>
</evidence>
<sequence>MATGSGLHGVDEAALASDSDVESLNQGADARQYDQETLAAEEEAERLLTGPTNQQHDMHSARRSQRRKGRADRWRGSHGAEASELMLKIEEGGRSSDDSAHSSDVDGQEQRPRKSSSKLSKCAKFTTLHLVILLAFFAFAYGAYRASQSLSPVDKSGYTARALSNGTHVFPPTTILISLDGFRADFLHRGLTPCLSSFIQQGVSPKYMMPSFPSLTFPNHFTLVTGKHPSVHGIVGNNFYDPVMQKQFTYADPALSMVPEYWNAEPLWETAELQGIRTAIHMWPGSEAHIGSVEPAFVDKYNGHETLNNKVDRILGWLDLPGPDDRGTSTDNPRPQLIAAYVPNVDVDGHKYGPNSTYVRSTIAEVDGMLASLFNGIENRNLTNVVNVVVVSDHGMATTATSRMIQLEDLLDTKEIEHTDGWPLYGLRPFNQSDAKLSELYNSLKQQEAKHQAKFKVYLRDGDMPDRYHFSSNQRIAPLWIVPEAGWAIAPKHEFDVSAALQNGDTYAPAGLHGYDNDHPLMRAIFVARGPAFPHPQGSIVEPFYNTAVYGIICQTLGIIPQPNNGTVTLPFKTTGIHDPEEYAQPPDDPPLVQHVDSNVIMPPTIPSAVNNDAVDESEQSTETPTTPETSADGKDNGPPGDEKTSWRQWIDGKIDQVKHWVTGLFGEHRQATDSGSGASSNSKR</sequence>
<dbReference type="Gene3D" id="3.30.1360.180">
    <property type="match status" value="1"/>
</dbReference>
<keyword evidence="2" id="KW-0808">Transferase</keyword>
<dbReference type="GO" id="GO:0016740">
    <property type="term" value="F:transferase activity"/>
    <property type="evidence" value="ECO:0007669"/>
    <property type="project" value="UniProtKB-KW"/>
</dbReference>
<name>A0A9Q9ADH1_9PEZI</name>
<gene>
    <name evidence="2" type="ORF">Slin15195_G004240</name>
</gene>
<keyword evidence="3" id="KW-1185">Reference proteome</keyword>
<feature type="compositionally biased region" description="Basic residues" evidence="1">
    <location>
        <begin position="61"/>
        <end position="70"/>
    </location>
</feature>
<dbReference type="GO" id="GO:0009141">
    <property type="term" value="P:nucleoside triphosphate metabolic process"/>
    <property type="evidence" value="ECO:0007669"/>
    <property type="project" value="TreeGrafter"/>
</dbReference>
<dbReference type="InterPro" id="IPR002591">
    <property type="entry name" value="Phosphodiest/P_Trfase"/>
</dbReference>
<dbReference type="OrthoDB" id="415411at2759"/>
<dbReference type="GO" id="GO:0047429">
    <property type="term" value="F:nucleoside triphosphate diphosphatase activity"/>
    <property type="evidence" value="ECO:0007669"/>
    <property type="project" value="TreeGrafter"/>
</dbReference>